<dbReference type="InterPro" id="IPR048988">
    <property type="entry name" value="STAT_linker"/>
</dbReference>
<name>A0AAV7S8R3_PLEWA</name>
<dbReference type="FunFam" id="1.10.238.10:FF:000012">
    <property type="entry name" value="Signal transducer and activator of transcription"/>
    <property type="match status" value="1"/>
</dbReference>
<evidence type="ECO:0000256" key="14">
    <source>
        <dbReference type="SAM" id="Coils"/>
    </source>
</evidence>
<evidence type="ECO:0000256" key="6">
    <source>
        <dbReference type="ARBA" id="ARBA00022999"/>
    </source>
</evidence>
<gene>
    <name evidence="17" type="ORF">NDU88_000950</name>
</gene>
<dbReference type="SUPFAM" id="SSF47655">
    <property type="entry name" value="STAT"/>
    <property type="match status" value="1"/>
</dbReference>
<keyword evidence="7 13" id="KW-0805">Transcription regulation</keyword>
<dbReference type="InterPro" id="IPR001217">
    <property type="entry name" value="STAT"/>
</dbReference>
<dbReference type="InterPro" id="IPR000980">
    <property type="entry name" value="SH2"/>
</dbReference>
<evidence type="ECO:0000256" key="15">
    <source>
        <dbReference type="SAM" id="MobiDB-lite"/>
    </source>
</evidence>
<dbReference type="PANTHER" id="PTHR11801">
    <property type="entry name" value="SIGNAL TRANSDUCER AND ACTIVATOR OF TRANSCRIPTION"/>
    <property type="match status" value="1"/>
</dbReference>
<dbReference type="Gene3D" id="1.10.238.10">
    <property type="entry name" value="EF-hand"/>
    <property type="match status" value="1"/>
</dbReference>
<dbReference type="Gene3D" id="3.30.505.10">
    <property type="entry name" value="SH2 domain"/>
    <property type="match status" value="1"/>
</dbReference>
<dbReference type="FunFam" id="1.20.1050.20:FF:000001">
    <property type="entry name" value="Signal transducer and activator of transcription"/>
    <property type="match status" value="1"/>
</dbReference>
<sequence>MEVREYLAPWIESQDWNHGKRNASVAYAQYQNLLEHLDNQYSRFSQERKIIERHNILKFKQEIQAGYQDSPVKLAQKIFNVLEEERKIISAAKDVEQGPAEHEPSATAVNQRQQEIENRVTEVKQRVQVTDQEVKFLEELQEMFDFRFKTYQTLATNNQPVEQKMKNMLQSMLNDLDQSRKEILARLQELLGRCETLVHFLEEELGEWMRRQQEACIGRPVDVSLSLLESWFTGTVEAFFQLRRILKDLAELPTKVSYENDPLITGPVILQQRVHELLTCLLKRAFVVEDQPCMTFPCKRPLVLRTTVRFSVSTRFLVKLHELNHSLKVTLSIDKNPPATKGYRKFNVLGTLDKVLSVDEVQKKGLVAGFKFLTLKEQRAGAGGKGSKGINDGLVTEELHLIHFSMKFKYQDLELDLETSTLPLVIVSNPSQQSSSWASIIWFNLLSTETKNLAFFSSPPVAVWARLADALSWQFSTTTKRGLNSEQLSMLAEKLCGPHPKPDSQVKWTRFAKENLSGLGFSFWTWFDGVLELVKIHLEDIWNDGFVMGFVSRKKEKLLLKTKRSGTFLLRFSESCKDGAITFSWVEFQPSGSPTVRSVEPYTKRDLSSIPLPEIVRSYQTLVEENIPETSLLYLYPDIPKDKAFGKYYAEYNEENMEEYRRYMRRRLIVVSERQPDTVASMLTGDDEVPETPPFQTEIPDFSGLMLTSQDDPMMPVIDSDGEEDVY</sequence>
<keyword evidence="4 13" id="KW-0963">Cytoplasm</keyword>
<comment type="subcellular location">
    <subcellularLocation>
        <location evidence="2 13">Cytoplasm</location>
    </subcellularLocation>
    <subcellularLocation>
        <location evidence="1 13">Nucleus</location>
    </subcellularLocation>
</comment>
<dbReference type="InterPro" id="IPR013800">
    <property type="entry name" value="STAT_TF_alpha"/>
</dbReference>
<dbReference type="InterPro" id="IPR013801">
    <property type="entry name" value="STAT_TF_DNA-bd"/>
</dbReference>
<dbReference type="SUPFAM" id="SSF49417">
    <property type="entry name" value="p53-like transcription factors"/>
    <property type="match status" value="1"/>
</dbReference>
<dbReference type="EMBL" id="JANPWB010000008">
    <property type="protein sequence ID" value="KAJ1160448.1"/>
    <property type="molecule type" value="Genomic_DNA"/>
</dbReference>
<dbReference type="Pfam" id="PF01017">
    <property type="entry name" value="STAT_alpha"/>
    <property type="match status" value="1"/>
</dbReference>
<dbReference type="Pfam" id="PF00017">
    <property type="entry name" value="SH2"/>
    <property type="match status" value="1"/>
</dbReference>
<evidence type="ECO:0000256" key="10">
    <source>
        <dbReference type="ARBA" id="ARBA00023163"/>
    </source>
</evidence>
<evidence type="ECO:0000256" key="8">
    <source>
        <dbReference type="ARBA" id="ARBA00023125"/>
    </source>
</evidence>
<evidence type="ECO:0000256" key="1">
    <source>
        <dbReference type="ARBA" id="ARBA00004123"/>
    </source>
</evidence>
<evidence type="ECO:0000256" key="4">
    <source>
        <dbReference type="ARBA" id="ARBA00022490"/>
    </source>
</evidence>
<feature type="coiled-coil region" evidence="14">
    <location>
        <begin position="106"/>
        <end position="204"/>
    </location>
</feature>
<comment type="similarity">
    <text evidence="3 13">Belongs to the transcription factor STAT family.</text>
</comment>
<dbReference type="SMART" id="SM00964">
    <property type="entry name" value="STAT_int"/>
    <property type="match status" value="1"/>
</dbReference>
<accession>A0AAV7S8R3</accession>
<dbReference type="PROSITE" id="PS50001">
    <property type="entry name" value="SH2"/>
    <property type="match status" value="1"/>
</dbReference>
<keyword evidence="18" id="KW-1185">Reference proteome</keyword>
<protein>
    <recommendedName>
        <fullName evidence="13">Signal transducer and activator of transcription</fullName>
    </recommendedName>
</protein>
<feature type="region of interest" description="Disordered" evidence="15">
    <location>
        <begin position="706"/>
        <end position="727"/>
    </location>
</feature>
<dbReference type="FunFam" id="2.60.40.630:FF:000004">
    <property type="entry name" value="Signal transducer and activator of transcription"/>
    <property type="match status" value="1"/>
</dbReference>
<keyword evidence="11 13" id="KW-0539">Nucleus</keyword>
<dbReference type="GO" id="GO:0003677">
    <property type="term" value="F:DNA binding"/>
    <property type="evidence" value="ECO:0007669"/>
    <property type="project" value="UniProtKB-KW"/>
</dbReference>
<feature type="coiled-coil region" evidence="14">
    <location>
        <begin position="20"/>
        <end position="47"/>
    </location>
</feature>
<keyword evidence="5 13" id="KW-0597">Phosphoprotein</keyword>
<proteinExistence type="inferred from homology"/>
<comment type="caution">
    <text evidence="17">The sequence shown here is derived from an EMBL/GenBank/DDBJ whole genome shotgun (WGS) entry which is preliminary data.</text>
</comment>
<dbReference type="SUPFAM" id="SSF48092">
    <property type="entry name" value="Transcription factor STAT-4 N-domain"/>
    <property type="match status" value="1"/>
</dbReference>
<evidence type="ECO:0000313" key="17">
    <source>
        <dbReference type="EMBL" id="KAJ1160448.1"/>
    </source>
</evidence>
<evidence type="ECO:0000256" key="13">
    <source>
        <dbReference type="RuleBase" id="RU046415"/>
    </source>
</evidence>
<dbReference type="InterPro" id="IPR013799">
    <property type="entry name" value="STAT_TF_prot_interaction"/>
</dbReference>
<dbReference type="GO" id="GO:0005737">
    <property type="term" value="C:cytoplasm"/>
    <property type="evidence" value="ECO:0007669"/>
    <property type="project" value="UniProtKB-SubCell"/>
</dbReference>
<evidence type="ECO:0000256" key="5">
    <source>
        <dbReference type="ARBA" id="ARBA00022553"/>
    </source>
</evidence>
<evidence type="ECO:0000256" key="3">
    <source>
        <dbReference type="ARBA" id="ARBA00005586"/>
    </source>
</evidence>
<dbReference type="Gene3D" id="1.20.1050.20">
    <property type="entry name" value="STAT transcription factor, all-alpha domain"/>
    <property type="match status" value="1"/>
</dbReference>
<evidence type="ECO:0000259" key="16">
    <source>
        <dbReference type="PROSITE" id="PS50001"/>
    </source>
</evidence>
<dbReference type="InterPro" id="IPR036535">
    <property type="entry name" value="STAT_N_sf"/>
</dbReference>
<dbReference type="InterPro" id="IPR008967">
    <property type="entry name" value="p53-like_TF_DNA-bd_sf"/>
</dbReference>
<dbReference type="Pfam" id="PF02865">
    <property type="entry name" value="STAT_int"/>
    <property type="match status" value="1"/>
</dbReference>
<reference evidence="17" key="1">
    <citation type="journal article" date="2022" name="bioRxiv">
        <title>Sequencing and chromosome-scale assembly of the giantPleurodeles waltlgenome.</title>
        <authorList>
            <person name="Brown T."/>
            <person name="Elewa A."/>
            <person name="Iarovenko S."/>
            <person name="Subramanian E."/>
            <person name="Araus A.J."/>
            <person name="Petzold A."/>
            <person name="Susuki M."/>
            <person name="Suzuki K.-i.T."/>
            <person name="Hayashi T."/>
            <person name="Toyoda A."/>
            <person name="Oliveira C."/>
            <person name="Osipova E."/>
            <person name="Leigh N.D."/>
            <person name="Simon A."/>
            <person name="Yun M.H."/>
        </authorList>
    </citation>
    <scope>NUCLEOTIDE SEQUENCE</scope>
    <source>
        <strain evidence="17">20211129_DDA</strain>
        <tissue evidence="17">Liver</tissue>
    </source>
</reference>
<dbReference type="FunFam" id="3.30.505.10:FF:000003">
    <property type="entry name" value="Signal transducer and activator of transcription"/>
    <property type="match status" value="1"/>
</dbReference>
<dbReference type="Pfam" id="PF02864">
    <property type="entry name" value="STAT_bind"/>
    <property type="match status" value="1"/>
</dbReference>
<feature type="domain" description="SH2" evidence="16">
    <location>
        <begin position="542"/>
        <end position="638"/>
    </location>
</feature>
<keyword evidence="10 13" id="KW-0804">Transcription</keyword>
<dbReference type="SUPFAM" id="SSF55550">
    <property type="entry name" value="SH2 domain"/>
    <property type="match status" value="1"/>
</dbReference>
<dbReference type="InterPro" id="IPR015988">
    <property type="entry name" value="STAT_TF_CC"/>
</dbReference>
<keyword evidence="14" id="KW-0175">Coiled coil</keyword>
<dbReference type="InterPro" id="IPR012345">
    <property type="entry name" value="STAT_TF_DNA-bd_N"/>
</dbReference>
<dbReference type="InterPro" id="IPR036860">
    <property type="entry name" value="SH2_dom_sf"/>
</dbReference>
<evidence type="ECO:0000256" key="12">
    <source>
        <dbReference type="PROSITE-ProRule" id="PRU00191"/>
    </source>
</evidence>
<organism evidence="17 18">
    <name type="scientific">Pleurodeles waltl</name>
    <name type="common">Iberian ribbed newt</name>
    <dbReference type="NCBI Taxonomy" id="8319"/>
    <lineage>
        <taxon>Eukaryota</taxon>
        <taxon>Metazoa</taxon>
        <taxon>Chordata</taxon>
        <taxon>Craniata</taxon>
        <taxon>Vertebrata</taxon>
        <taxon>Euteleostomi</taxon>
        <taxon>Amphibia</taxon>
        <taxon>Batrachia</taxon>
        <taxon>Caudata</taxon>
        <taxon>Salamandroidea</taxon>
        <taxon>Salamandridae</taxon>
        <taxon>Pleurodelinae</taxon>
        <taxon>Pleurodeles</taxon>
    </lineage>
</organism>
<dbReference type="GO" id="GO:0003700">
    <property type="term" value="F:DNA-binding transcription factor activity"/>
    <property type="evidence" value="ECO:0007669"/>
    <property type="project" value="InterPro"/>
</dbReference>
<keyword evidence="6 12" id="KW-0727">SH2 domain</keyword>
<dbReference type="Gene3D" id="2.60.40.630">
    <property type="entry name" value="STAT transcription factor, DNA-binding domain"/>
    <property type="match status" value="1"/>
</dbReference>
<evidence type="ECO:0000313" key="18">
    <source>
        <dbReference type="Proteomes" id="UP001066276"/>
    </source>
</evidence>
<evidence type="ECO:0000256" key="9">
    <source>
        <dbReference type="ARBA" id="ARBA00023159"/>
    </source>
</evidence>
<dbReference type="GO" id="GO:0005634">
    <property type="term" value="C:nucleus"/>
    <property type="evidence" value="ECO:0007669"/>
    <property type="project" value="UniProtKB-SubCell"/>
</dbReference>
<evidence type="ECO:0000256" key="7">
    <source>
        <dbReference type="ARBA" id="ARBA00023015"/>
    </source>
</evidence>
<keyword evidence="8 13" id="KW-0238">DNA-binding</keyword>
<evidence type="ECO:0000256" key="11">
    <source>
        <dbReference type="ARBA" id="ARBA00023242"/>
    </source>
</evidence>
<dbReference type="Proteomes" id="UP001066276">
    <property type="component" value="Chromosome 4_2"/>
</dbReference>
<dbReference type="GO" id="GO:0019221">
    <property type="term" value="P:cytokine-mediated signaling pathway"/>
    <property type="evidence" value="ECO:0007669"/>
    <property type="project" value="UniProtKB-ARBA"/>
</dbReference>
<dbReference type="Gene3D" id="1.10.532.10">
    <property type="entry name" value="STAT transcription factor, N-terminal domain"/>
    <property type="match status" value="1"/>
</dbReference>
<dbReference type="AlphaFoldDB" id="A0AAV7S8R3"/>
<evidence type="ECO:0000256" key="2">
    <source>
        <dbReference type="ARBA" id="ARBA00004496"/>
    </source>
</evidence>
<keyword evidence="9 13" id="KW-0010">Activator</keyword>
<dbReference type="Pfam" id="PF21354">
    <property type="entry name" value="STAT_linker"/>
    <property type="match status" value="1"/>
</dbReference>